<name>A0AA95FYB7_KLUIN</name>
<accession>A0AA95FYB7</accession>
<sequence length="167" mass="18024">MPVKEKILLSACLSGHLVRYNGTDKSCSSDLLQRWREEGRLVTHCPELAAGLPTPRLSAEMVSGQGIDVLNGHAQVVESDGRDVTQPYVLAAWLALKTAQSQGCRFAIMTNGSPTCGSQNVYDGAFSGVRVPGEGVAAALLRQHEIEVFSEFQLDALKRRLDEVEGA</sequence>
<dbReference type="PANTHER" id="PTHR30087:SF1">
    <property type="entry name" value="HYPOTHETICAL CYTOSOLIC PROTEIN"/>
    <property type="match status" value="1"/>
</dbReference>
<evidence type="ECO:0000313" key="1">
    <source>
        <dbReference type="EMBL" id="WGL55885.1"/>
    </source>
</evidence>
<protein>
    <submittedName>
        <fullName evidence="1">DUF523 domain-containing protein</fullName>
    </submittedName>
</protein>
<evidence type="ECO:0000313" key="2">
    <source>
        <dbReference type="Proteomes" id="UP001177527"/>
    </source>
</evidence>
<gene>
    <name evidence="1" type="ORF">QBD33_20135</name>
</gene>
<proteinExistence type="predicted"/>
<dbReference type="Pfam" id="PF04463">
    <property type="entry name" value="2-thiour_desulf"/>
    <property type="match status" value="1"/>
</dbReference>
<dbReference type="PANTHER" id="PTHR30087">
    <property type="entry name" value="INNER MEMBRANE PROTEIN"/>
    <property type="match status" value="1"/>
</dbReference>
<dbReference type="EMBL" id="CP123488">
    <property type="protein sequence ID" value="WGL55885.1"/>
    <property type="molecule type" value="Genomic_DNA"/>
</dbReference>
<dbReference type="Proteomes" id="UP001177527">
    <property type="component" value="Chromosome"/>
</dbReference>
<reference evidence="1" key="1">
    <citation type="submission" date="2023-04" db="EMBL/GenBank/DDBJ databases">
        <title>APH(3)-Id, a novel chromosomal aminoglycoside phosphotransferase, identified from an environmental isolate of Kluyvera intermedia DW18.</title>
        <authorList>
            <person name="Sha Y."/>
        </authorList>
    </citation>
    <scope>NUCLEOTIDE SEQUENCE</scope>
    <source>
        <strain evidence="1">DW18</strain>
    </source>
</reference>
<organism evidence="1 2">
    <name type="scientific">Kluyvera intermedia</name>
    <name type="common">Enterobacter intermedius</name>
    <dbReference type="NCBI Taxonomy" id="61648"/>
    <lineage>
        <taxon>Bacteria</taxon>
        <taxon>Pseudomonadati</taxon>
        <taxon>Pseudomonadota</taxon>
        <taxon>Gammaproteobacteria</taxon>
        <taxon>Enterobacterales</taxon>
        <taxon>Enterobacteriaceae</taxon>
        <taxon>Kluyvera</taxon>
    </lineage>
</organism>
<dbReference type="RefSeq" id="WP_280556642.1">
    <property type="nucleotide sequence ID" value="NZ_CP123488.1"/>
</dbReference>
<dbReference type="InterPro" id="IPR007553">
    <property type="entry name" value="2-thiour_desulf"/>
</dbReference>
<dbReference type="AlphaFoldDB" id="A0AA95FYB7"/>